<evidence type="ECO:0000313" key="3">
    <source>
        <dbReference type="Proteomes" id="UP000198748"/>
    </source>
</evidence>
<keyword evidence="1" id="KW-0732">Signal</keyword>
<evidence type="ECO:0008006" key="4">
    <source>
        <dbReference type="Google" id="ProtNLM"/>
    </source>
</evidence>
<keyword evidence="3" id="KW-1185">Reference proteome</keyword>
<dbReference type="OrthoDB" id="5381546at2"/>
<sequence>MKKYLLSLFLLVSLQSLAQEVGLRPRRKWFLPDHLKLQFAGNIGFVSGGPGYVSRNQTLETDLLFGFLPQKFGGDALVTTTLKTTYSPWRIGLRDNYYIRPFSIGAYLSYTFGPQFDTKWPSYYPAGYYWWATAIRPGAYIGGKAGRNVVLNNRRRSLELYYELGTYDLLIISYIQNKSFLKINDIVSLSLGVKFAFN</sequence>
<evidence type="ECO:0000313" key="2">
    <source>
        <dbReference type="EMBL" id="SDF41745.1"/>
    </source>
</evidence>
<feature type="chain" id="PRO_5011551699" description="Outer membrane protein beta-barrel domain-containing protein" evidence="1">
    <location>
        <begin position="19"/>
        <end position="198"/>
    </location>
</feature>
<reference evidence="3" key="1">
    <citation type="submission" date="2016-10" db="EMBL/GenBank/DDBJ databases">
        <authorList>
            <person name="Varghese N."/>
            <person name="Submissions S."/>
        </authorList>
    </citation>
    <scope>NUCLEOTIDE SEQUENCE [LARGE SCALE GENOMIC DNA]</scope>
    <source>
        <strain evidence="3">DSM 25329</strain>
    </source>
</reference>
<dbReference type="RefSeq" id="WP_090153027.1">
    <property type="nucleotide sequence ID" value="NZ_FNAN01000010.1"/>
</dbReference>
<proteinExistence type="predicted"/>
<evidence type="ECO:0000256" key="1">
    <source>
        <dbReference type="SAM" id="SignalP"/>
    </source>
</evidence>
<feature type="signal peptide" evidence="1">
    <location>
        <begin position="1"/>
        <end position="18"/>
    </location>
</feature>
<dbReference type="EMBL" id="FNAN01000010">
    <property type="protein sequence ID" value="SDF41745.1"/>
    <property type="molecule type" value="Genomic_DNA"/>
</dbReference>
<dbReference type="STRING" id="659014.SAMN04487996_110247"/>
<organism evidence="2 3">
    <name type="scientific">Dyadobacter soli</name>
    <dbReference type="NCBI Taxonomy" id="659014"/>
    <lineage>
        <taxon>Bacteria</taxon>
        <taxon>Pseudomonadati</taxon>
        <taxon>Bacteroidota</taxon>
        <taxon>Cytophagia</taxon>
        <taxon>Cytophagales</taxon>
        <taxon>Spirosomataceae</taxon>
        <taxon>Dyadobacter</taxon>
    </lineage>
</organism>
<gene>
    <name evidence="2" type="ORF">SAMN04487996_110247</name>
</gene>
<dbReference type="AlphaFoldDB" id="A0A1G7KX21"/>
<name>A0A1G7KX21_9BACT</name>
<accession>A0A1G7KX21</accession>
<protein>
    <recommendedName>
        <fullName evidence="4">Outer membrane protein beta-barrel domain-containing protein</fullName>
    </recommendedName>
</protein>
<dbReference type="Proteomes" id="UP000198748">
    <property type="component" value="Unassembled WGS sequence"/>
</dbReference>